<accession>A0ABQ2WV55</accession>
<evidence type="ECO:0000256" key="7">
    <source>
        <dbReference type="SAM" id="Phobius"/>
    </source>
</evidence>
<evidence type="ECO:0000256" key="3">
    <source>
        <dbReference type="ARBA" id="ARBA00022692"/>
    </source>
</evidence>
<name>A0ABQ2WV55_9ALTE</name>
<keyword evidence="6" id="KW-0813">Transport</keyword>
<feature type="transmembrane region" description="Helical" evidence="7">
    <location>
        <begin position="57"/>
        <end position="79"/>
    </location>
</feature>
<evidence type="ECO:0000256" key="4">
    <source>
        <dbReference type="ARBA" id="ARBA00022989"/>
    </source>
</evidence>
<gene>
    <name evidence="9" type="ORF">GCM10008111_31690</name>
</gene>
<feature type="domain" description="MotA/TolQ/ExbB proton channel" evidence="8">
    <location>
        <begin position="129"/>
        <end position="252"/>
    </location>
</feature>
<comment type="subcellular location">
    <subcellularLocation>
        <location evidence="1">Cell membrane</location>
        <topology evidence="1">Multi-pass membrane protein</topology>
    </subcellularLocation>
    <subcellularLocation>
        <location evidence="6">Membrane</location>
        <topology evidence="6">Multi-pass membrane protein</topology>
    </subcellularLocation>
</comment>
<keyword evidence="6" id="KW-0653">Protein transport</keyword>
<keyword evidence="3 7" id="KW-0812">Transmembrane</keyword>
<evidence type="ECO:0000259" key="8">
    <source>
        <dbReference type="Pfam" id="PF01618"/>
    </source>
</evidence>
<proteinExistence type="inferred from homology"/>
<evidence type="ECO:0000256" key="6">
    <source>
        <dbReference type="RuleBase" id="RU004057"/>
    </source>
</evidence>
<evidence type="ECO:0000313" key="10">
    <source>
        <dbReference type="Proteomes" id="UP000634667"/>
    </source>
</evidence>
<dbReference type="Proteomes" id="UP000634667">
    <property type="component" value="Unassembled WGS sequence"/>
</dbReference>
<evidence type="ECO:0000256" key="5">
    <source>
        <dbReference type="ARBA" id="ARBA00023136"/>
    </source>
</evidence>
<keyword evidence="5 7" id="KW-0472">Membrane</keyword>
<dbReference type="InterPro" id="IPR002898">
    <property type="entry name" value="MotA_ExbB_proton_chnl"/>
</dbReference>
<evidence type="ECO:0000313" key="9">
    <source>
        <dbReference type="EMBL" id="GGW73361.1"/>
    </source>
</evidence>
<protein>
    <recommendedName>
        <fullName evidence="8">MotA/TolQ/ExbB proton channel domain-containing protein</fullName>
    </recommendedName>
</protein>
<keyword evidence="4 7" id="KW-1133">Transmembrane helix</keyword>
<comment type="similarity">
    <text evidence="6">Belongs to the exbB/tolQ family.</text>
</comment>
<dbReference type="Pfam" id="PF01618">
    <property type="entry name" value="MotA_ExbB"/>
    <property type="match status" value="1"/>
</dbReference>
<organism evidence="9 10">
    <name type="scientific">Alishewanella tabrizica</name>
    <dbReference type="NCBI Taxonomy" id="671278"/>
    <lineage>
        <taxon>Bacteria</taxon>
        <taxon>Pseudomonadati</taxon>
        <taxon>Pseudomonadota</taxon>
        <taxon>Gammaproteobacteria</taxon>
        <taxon>Alteromonadales</taxon>
        <taxon>Alteromonadaceae</taxon>
        <taxon>Alishewanella</taxon>
    </lineage>
</organism>
<feature type="transmembrane region" description="Helical" evidence="7">
    <location>
        <begin position="171"/>
        <end position="192"/>
    </location>
</feature>
<reference evidence="10" key="1">
    <citation type="journal article" date="2019" name="Int. J. Syst. Evol. Microbiol.">
        <title>The Global Catalogue of Microorganisms (GCM) 10K type strain sequencing project: providing services to taxonomists for standard genome sequencing and annotation.</title>
        <authorList>
            <consortium name="The Broad Institute Genomics Platform"/>
            <consortium name="The Broad Institute Genome Sequencing Center for Infectious Disease"/>
            <person name="Wu L."/>
            <person name="Ma J."/>
        </authorList>
    </citation>
    <scope>NUCLEOTIDE SEQUENCE [LARGE SCALE GENOMIC DNA]</scope>
    <source>
        <strain evidence="10">KCTC 23723</strain>
    </source>
</reference>
<sequence>MTNLDKEEAYYRLVVLLAAAFIAVIIIIFASMFTVPLTETSTELRAADILFDRSAPVYPFTIQNLMWLLFFLCGGEIWVRWHRATQELAQLSRGLMSDDDTALYRSKDLVPVYQAIIADSTGSQFYLQRLIKRIITQFQITRSSEQANNLMNSSLELMQHEVDLKYTMARYLVWLIPTLGFIGTVVGIALALSSAGDMPDISDSAAIKTWVALITIKLGVAFNTTLVALIMSAVLVFGMNVAQGREEKALNQVGQYCLDRLVNRLIVAD</sequence>
<dbReference type="EMBL" id="BMYR01000021">
    <property type="protein sequence ID" value="GGW73361.1"/>
    <property type="molecule type" value="Genomic_DNA"/>
</dbReference>
<dbReference type="RefSeq" id="WP_189484213.1">
    <property type="nucleotide sequence ID" value="NZ_BMYR01000021.1"/>
</dbReference>
<feature type="transmembrane region" description="Helical" evidence="7">
    <location>
        <begin position="212"/>
        <end position="238"/>
    </location>
</feature>
<keyword evidence="2" id="KW-1003">Cell membrane</keyword>
<evidence type="ECO:0000256" key="1">
    <source>
        <dbReference type="ARBA" id="ARBA00004651"/>
    </source>
</evidence>
<evidence type="ECO:0000256" key="2">
    <source>
        <dbReference type="ARBA" id="ARBA00022475"/>
    </source>
</evidence>
<keyword evidence="10" id="KW-1185">Reference proteome</keyword>
<feature type="transmembrane region" description="Helical" evidence="7">
    <location>
        <begin position="12"/>
        <end position="37"/>
    </location>
</feature>
<comment type="caution">
    <text evidence="9">The sequence shown here is derived from an EMBL/GenBank/DDBJ whole genome shotgun (WGS) entry which is preliminary data.</text>
</comment>